<evidence type="ECO:0000313" key="4">
    <source>
        <dbReference type="EMBL" id="CAF1502311.1"/>
    </source>
</evidence>
<dbReference type="Pfam" id="PF03496">
    <property type="entry name" value="ADPrib_exo_Tox"/>
    <property type="match status" value="1"/>
</dbReference>
<dbReference type="SUPFAM" id="SSF101898">
    <property type="entry name" value="NHL repeat"/>
    <property type="match status" value="1"/>
</dbReference>
<dbReference type="GO" id="GO:0000209">
    <property type="term" value="P:protein polyubiquitination"/>
    <property type="evidence" value="ECO:0007669"/>
    <property type="project" value="TreeGrafter"/>
</dbReference>
<dbReference type="EMBL" id="CAJNOI010003025">
    <property type="protein sequence ID" value="CAF1502311.1"/>
    <property type="molecule type" value="Genomic_DNA"/>
</dbReference>
<dbReference type="SUPFAM" id="SSF56399">
    <property type="entry name" value="ADP-ribosylation"/>
    <property type="match status" value="1"/>
</dbReference>
<evidence type="ECO:0000313" key="5">
    <source>
        <dbReference type="EMBL" id="CAF1644824.1"/>
    </source>
</evidence>
<protein>
    <recommendedName>
        <fullName evidence="3">ADP ribosyltransferase domain-containing protein</fullName>
    </recommendedName>
</protein>
<dbReference type="CDD" id="cd05819">
    <property type="entry name" value="NHL"/>
    <property type="match status" value="1"/>
</dbReference>
<name>A0A816E9M7_9BILA</name>
<proteinExistence type="predicted"/>
<dbReference type="Proteomes" id="UP000663877">
    <property type="component" value="Unassembled WGS sequence"/>
</dbReference>
<evidence type="ECO:0000313" key="6">
    <source>
        <dbReference type="Proteomes" id="UP000663832"/>
    </source>
</evidence>
<sequence length="781" mass="89664">MATSNLSTDELHTFISDQELEIFCIVWLDNYTDNTDSRHTEQQLRSVINRLKKFQDVQQCKTYIEERSPTDRLIMIVSGRLGREIVPLIQKVLQVISIYVYCMDKEGNKEWSSKFAKVKAVVVDLDELVTRIKADHRIQKNVEEPLSLNFFTTGKSVGGINGKFVYSQVLINCLLRLKSTQIDKKELIQICKDVYKGNNFELSNIREFEQQYLSDKALWWYTRETFFYKTLNAVLRNEKIHIIFLFRTFIFDIQHQLQRNQVQSCVQVYRGQVISSDELENLKKSIGQYISANSFVSTTTDPQQARRFLNMPDSTGKLELVLFEINADPRVVTTKPFADISKFSEFPDESEILFMIGSIFRVNSINRSDDDQVWIIRMELCSENTNVFEEVLADMKKEYCNEATNFHTLGKLLWEMNELDLAEKYFTRFLEQLSSNDPLLGDLYQDLAKIAAQSKKMDKSMEWRQKAIAFKKQNQLSNTKSNEQIKWKQYGVISVGGNGQGDRLNQLSHPSGIFIDHHNNIFIGDCWNNRIVEWKCHSNKGQIIAGGNGEGDKNDQLFCPTDVLIDQKNNSLIISDSNNRRIIQWFRQNDIKQQVLISDINCLGLSMDKNGFIYISDEEKNEVRRWKKGDERGTIVAGGNGKGNHLSQLNGPSFIFVDKDDSLYISDEKNHRVMKWRKNAKEGIVVAGGNGEGSTLKQLSHPQGVIVDHLGQIYVADLGNDRVMCWCEGNAEGAVVVGGNGKGEELNQLNCPTGLSFDDKENLYVVEEANHRILKYEKCFD</sequence>
<reference evidence="5" key="1">
    <citation type="submission" date="2021-02" db="EMBL/GenBank/DDBJ databases">
        <authorList>
            <person name="Nowell W R."/>
        </authorList>
    </citation>
    <scope>NUCLEOTIDE SEQUENCE</scope>
</reference>
<dbReference type="InterPro" id="IPR011042">
    <property type="entry name" value="6-blade_b-propeller_TolB-like"/>
</dbReference>
<dbReference type="Gene3D" id="1.25.40.10">
    <property type="entry name" value="Tetratricopeptide repeat domain"/>
    <property type="match status" value="1"/>
</dbReference>
<dbReference type="GO" id="GO:0008270">
    <property type="term" value="F:zinc ion binding"/>
    <property type="evidence" value="ECO:0007669"/>
    <property type="project" value="UniProtKB-KW"/>
</dbReference>
<dbReference type="EMBL" id="CAJNOM010003368">
    <property type="protein sequence ID" value="CAF1644824.1"/>
    <property type="molecule type" value="Genomic_DNA"/>
</dbReference>
<keyword evidence="6" id="KW-1185">Reference proteome</keyword>
<dbReference type="GO" id="GO:0061630">
    <property type="term" value="F:ubiquitin protein ligase activity"/>
    <property type="evidence" value="ECO:0007669"/>
    <property type="project" value="TreeGrafter"/>
</dbReference>
<keyword evidence="1" id="KW-0677">Repeat</keyword>
<feature type="domain" description="ADP ribosyltransferase" evidence="3">
    <location>
        <begin position="216"/>
        <end position="372"/>
    </location>
</feature>
<dbReference type="InterPro" id="IPR003540">
    <property type="entry name" value="ADP-ribosyltransferase"/>
</dbReference>
<dbReference type="AlphaFoldDB" id="A0A816E9M7"/>
<dbReference type="SUPFAM" id="SSF48452">
    <property type="entry name" value="TPR-like"/>
    <property type="match status" value="1"/>
</dbReference>
<evidence type="ECO:0000259" key="3">
    <source>
        <dbReference type="Pfam" id="PF03496"/>
    </source>
</evidence>
<dbReference type="InterPro" id="IPR050952">
    <property type="entry name" value="TRIM-NHL_E3_ligases"/>
</dbReference>
<accession>A0A816E9M7</accession>
<dbReference type="InterPro" id="IPR011990">
    <property type="entry name" value="TPR-like_helical_dom_sf"/>
</dbReference>
<dbReference type="Gene3D" id="3.90.176.10">
    <property type="entry name" value="Toxin ADP-ribosyltransferase, Chain A, domain 1"/>
    <property type="match status" value="1"/>
</dbReference>
<dbReference type="InterPro" id="IPR001258">
    <property type="entry name" value="NHL_repeat"/>
</dbReference>
<dbReference type="PROSITE" id="PS51996">
    <property type="entry name" value="TR_MART"/>
    <property type="match status" value="1"/>
</dbReference>
<organism evidence="5 6">
    <name type="scientific">Adineta steineri</name>
    <dbReference type="NCBI Taxonomy" id="433720"/>
    <lineage>
        <taxon>Eukaryota</taxon>
        <taxon>Metazoa</taxon>
        <taxon>Spiralia</taxon>
        <taxon>Gnathifera</taxon>
        <taxon>Rotifera</taxon>
        <taxon>Eurotatoria</taxon>
        <taxon>Bdelloidea</taxon>
        <taxon>Adinetida</taxon>
        <taxon>Adinetidae</taxon>
        <taxon>Adineta</taxon>
    </lineage>
</organism>
<feature type="repeat" description="NHL" evidence="2">
    <location>
        <begin position="742"/>
        <end position="779"/>
    </location>
</feature>
<dbReference type="PROSITE" id="PS51125">
    <property type="entry name" value="NHL"/>
    <property type="match status" value="1"/>
</dbReference>
<dbReference type="PANTHER" id="PTHR24104:SF25">
    <property type="entry name" value="PROTEIN LIN-41"/>
    <property type="match status" value="1"/>
</dbReference>
<dbReference type="Gene3D" id="2.120.10.30">
    <property type="entry name" value="TolB, C-terminal domain"/>
    <property type="match status" value="1"/>
</dbReference>
<dbReference type="GO" id="GO:0005576">
    <property type="term" value="C:extracellular region"/>
    <property type="evidence" value="ECO:0007669"/>
    <property type="project" value="InterPro"/>
</dbReference>
<dbReference type="Proteomes" id="UP000663832">
    <property type="component" value="Unassembled WGS sequence"/>
</dbReference>
<evidence type="ECO:0000256" key="2">
    <source>
        <dbReference type="PROSITE-ProRule" id="PRU00504"/>
    </source>
</evidence>
<dbReference type="OrthoDB" id="5364744at2759"/>
<dbReference type="GO" id="GO:0043161">
    <property type="term" value="P:proteasome-mediated ubiquitin-dependent protein catabolic process"/>
    <property type="evidence" value="ECO:0007669"/>
    <property type="project" value="TreeGrafter"/>
</dbReference>
<gene>
    <name evidence="4" type="ORF">BJG266_LOCUS43241</name>
    <name evidence="5" type="ORF">QVE165_LOCUS60157</name>
</gene>
<evidence type="ECO:0000256" key="1">
    <source>
        <dbReference type="ARBA" id="ARBA00022737"/>
    </source>
</evidence>
<comment type="caution">
    <text evidence="5">The sequence shown here is derived from an EMBL/GenBank/DDBJ whole genome shotgun (WGS) entry which is preliminary data.</text>
</comment>
<dbReference type="PANTHER" id="PTHR24104">
    <property type="entry name" value="E3 UBIQUITIN-PROTEIN LIGASE NHLRC1-RELATED"/>
    <property type="match status" value="1"/>
</dbReference>